<evidence type="ECO:0000313" key="2">
    <source>
        <dbReference type="EMBL" id="KAJ4790061.1"/>
    </source>
</evidence>
<protein>
    <submittedName>
        <fullName evidence="2">Uncharacterized protein</fullName>
    </submittedName>
</protein>
<keyword evidence="1" id="KW-0472">Membrane</keyword>
<gene>
    <name evidence="2" type="ORF">LUZ62_041307</name>
</gene>
<proteinExistence type="predicted"/>
<accession>A0AAV8FH26</accession>
<keyword evidence="3" id="KW-1185">Reference proteome</keyword>
<keyword evidence="1" id="KW-1133">Transmembrane helix</keyword>
<dbReference type="InterPro" id="IPR004158">
    <property type="entry name" value="DUF247_pln"/>
</dbReference>
<evidence type="ECO:0000256" key="1">
    <source>
        <dbReference type="SAM" id="Phobius"/>
    </source>
</evidence>
<dbReference type="Pfam" id="PF03140">
    <property type="entry name" value="DUF247"/>
    <property type="match status" value="1"/>
</dbReference>
<reference evidence="2" key="1">
    <citation type="submission" date="2022-08" db="EMBL/GenBank/DDBJ databases">
        <authorList>
            <person name="Marques A."/>
        </authorList>
    </citation>
    <scope>NUCLEOTIDE SEQUENCE</scope>
    <source>
        <strain evidence="2">RhyPub2mFocal</strain>
        <tissue evidence="2">Leaves</tissue>
    </source>
</reference>
<dbReference type="PANTHER" id="PTHR31170">
    <property type="entry name" value="BNAC04G53230D PROTEIN"/>
    <property type="match status" value="1"/>
</dbReference>
<dbReference type="Proteomes" id="UP001140206">
    <property type="component" value="Chromosome 2"/>
</dbReference>
<dbReference type="EMBL" id="JAMFTS010000002">
    <property type="protein sequence ID" value="KAJ4790061.1"/>
    <property type="molecule type" value="Genomic_DNA"/>
</dbReference>
<comment type="caution">
    <text evidence="2">The sequence shown here is derived from an EMBL/GenBank/DDBJ whole genome shotgun (WGS) entry which is preliminary data.</text>
</comment>
<feature type="transmembrane region" description="Helical" evidence="1">
    <location>
        <begin position="264"/>
        <end position="283"/>
    </location>
</feature>
<organism evidence="2 3">
    <name type="scientific">Rhynchospora pubera</name>
    <dbReference type="NCBI Taxonomy" id="906938"/>
    <lineage>
        <taxon>Eukaryota</taxon>
        <taxon>Viridiplantae</taxon>
        <taxon>Streptophyta</taxon>
        <taxon>Embryophyta</taxon>
        <taxon>Tracheophyta</taxon>
        <taxon>Spermatophyta</taxon>
        <taxon>Magnoliopsida</taxon>
        <taxon>Liliopsida</taxon>
        <taxon>Poales</taxon>
        <taxon>Cyperaceae</taxon>
        <taxon>Cyperoideae</taxon>
        <taxon>Rhynchosporeae</taxon>
        <taxon>Rhynchospora</taxon>
    </lineage>
</organism>
<evidence type="ECO:0000313" key="3">
    <source>
        <dbReference type="Proteomes" id="UP001140206"/>
    </source>
</evidence>
<feature type="transmembrane region" description="Helical" evidence="1">
    <location>
        <begin position="450"/>
        <end position="472"/>
    </location>
</feature>
<keyword evidence="1" id="KW-0812">Transmembrane</keyword>
<dbReference type="PANTHER" id="PTHR31170:SF25">
    <property type="entry name" value="BNAA09G04570D PROTEIN"/>
    <property type="match status" value="1"/>
</dbReference>
<sequence>MEMAAADGATVIINNSLAHEIKHHLENLPGNSMETEMFTIFRVPAHIREKNKELYKPRMVSIGPYYHNHKPLQAMEKHKWRYLRDYLSRNSRNNVEQCISELRGLESGARRCYFEEVKLNSDKFLKMMLLDGSFIIEFLIKWYLRLPDAIFNVGWVLPIIKSDLLLLENQIPFLVIQKLYSLLICSDPAPTAEDNAVVGSRNPVTRIPSLDVMLLRYLSENRVVHRADITGVEIKHILHLYHLCYVPSQNANNRSTRTIVTKDLINPIKLIFVFLAFLLKLCFRRKSNSIDERAPRTIPSATDLQKAGITFKSKRSENILDINFKNGTLEIPFIAIEDTRRSRLLNLVSFEQSYRQLDLNLTSYSCFMGALFKTTRDVTLLQEKKIIDNMLATHEELVSFFNRLTECSYMNYEAHYLKEVFIDVNRYYNSDWNKWMATLQRDYFNNPWSIISFAAASGLLVLTALQTFYTVFPYYHAK</sequence>
<name>A0AAV8FH26_9POAL</name>
<dbReference type="AlphaFoldDB" id="A0AAV8FH26"/>